<accession>A0AC60P130</accession>
<dbReference type="EMBL" id="JABSTQ010011288">
    <property type="protein sequence ID" value="KAG0413130.1"/>
    <property type="molecule type" value="Genomic_DNA"/>
</dbReference>
<organism evidence="1 2">
    <name type="scientific">Ixodes persulcatus</name>
    <name type="common">Taiga tick</name>
    <dbReference type="NCBI Taxonomy" id="34615"/>
    <lineage>
        <taxon>Eukaryota</taxon>
        <taxon>Metazoa</taxon>
        <taxon>Ecdysozoa</taxon>
        <taxon>Arthropoda</taxon>
        <taxon>Chelicerata</taxon>
        <taxon>Arachnida</taxon>
        <taxon>Acari</taxon>
        <taxon>Parasitiformes</taxon>
        <taxon>Ixodida</taxon>
        <taxon>Ixodoidea</taxon>
        <taxon>Ixodidae</taxon>
        <taxon>Ixodinae</taxon>
        <taxon>Ixodes</taxon>
    </lineage>
</organism>
<dbReference type="Proteomes" id="UP000805193">
    <property type="component" value="Unassembled WGS sequence"/>
</dbReference>
<protein>
    <submittedName>
        <fullName evidence="1">Uncharacterized protein</fullName>
    </submittedName>
</protein>
<evidence type="ECO:0000313" key="2">
    <source>
        <dbReference type="Proteomes" id="UP000805193"/>
    </source>
</evidence>
<keyword evidence="2" id="KW-1185">Reference proteome</keyword>
<gene>
    <name evidence="1" type="ORF">HPB47_009704</name>
</gene>
<name>A0AC60P130_IXOPE</name>
<proteinExistence type="predicted"/>
<comment type="caution">
    <text evidence="1">The sequence shown here is derived from an EMBL/GenBank/DDBJ whole genome shotgun (WGS) entry which is preliminary data.</text>
</comment>
<reference evidence="1 2" key="1">
    <citation type="journal article" date="2020" name="Cell">
        <title>Large-Scale Comparative Analyses of Tick Genomes Elucidate Their Genetic Diversity and Vector Capacities.</title>
        <authorList>
            <consortium name="Tick Genome and Microbiome Consortium (TIGMIC)"/>
            <person name="Jia N."/>
            <person name="Wang J."/>
            <person name="Shi W."/>
            <person name="Du L."/>
            <person name="Sun Y."/>
            <person name="Zhan W."/>
            <person name="Jiang J.F."/>
            <person name="Wang Q."/>
            <person name="Zhang B."/>
            <person name="Ji P."/>
            <person name="Bell-Sakyi L."/>
            <person name="Cui X.M."/>
            <person name="Yuan T.T."/>
            <person name="Jiang B.G."/>
            <person name="Yang W.F."/>
            <person name="Lam T.T."/>
            <person name="Chang Q.C."/>
            <person name="Ding S.J."/>
            <person name="Wang X.J."/>
            <person name="Zhu J.G."/>
            <person name="Ruan X.D."/>
            <person name="Zhao L."/>
            <person name="Wei J.T."/>
            <person name="Ye R.Z."/>
            <person name="Que T.C."/>
            <person name="Du C.H."/>
            <person name="Zhou Y.H."/>
            <person name="Cheng J.X."/>
            <person name="Dai P.F."/>
            <person name="Guo W.B."/>
            <person name="Han X.H."/>
            <person name="Huang E.J."/>
            <person name="Li L.F."/>
            <person name="Wei W."/>
            <person name="Gao Y.C."/>
            <person name="Liu J.Z."/>
            <person name="Shao H.Z."/>
            <person name="Wang X."/>
            <person name="Wang C.C."/>
            <person name="Yang T.C."/>
            <person name="Huo Q.B."/>
            <person name="Li W."/>
            <person name="Chen H.Y."/>
            <person name="Chen S.E."/>
            <person name="Zhou L.G."/>
            <person name="Ni X.B."/>
            <person name="Tian J.H."/>
            <person name="Sheng Y."/>
            <person name="Liu T."/>
            <person name="Pan Y.S."/>
            <person name="Xia L.Y."/>
            <person name="Li J."/>
            <person name="Zhao F."/>
            <person name="Cao W.C."/>
        </authorList>
    </citation>
    <scope>NUCLEOTIDE SEQUENCE [LARGE SCALE GENOMIC DNA]</scope>
    <source>
        <strain evidence="1">Iper-2018</strain>
    </source>
</reference>
<sequence length="104" mass="11364">MAAQLEHEMAALNVQHQDAMEGARRRWDEEKRALRVAHAEELQRCLEQLRASLAKPRCSARPKVGKNGLGKNGARPTKAQGAARTRSWRSSGAAAMSASSWDAA</sequence>
<evidence type="ECO:0000313" key="1">
    <source>
        <dbReference type="EMBL" id="KAG0413130.1"/>
    </source>
</evidence>